<proteinExistence type="predicted"/>
<evidence type="ECO:0000313" key="3">
    <source>
        <dbReference type="Proteomes" id="UP000196655"/>
    </source>
</evidence>
<dbReference type="InterPro" id="IPR016181">
    <property type="entry name" value="Acyl_CoA_acyltransferase"/>
</dbReference>
<comment type="caution">
    <text evidence="2">The sequence shown here is derived from an EMBL/GenBank/DDBJ whole genome shotgun (WGS) entry which is preliminary data.</text>
</comment>
<dbReference type="SUPFAM" id="SSF55729">
    <property type="entry name" value="Acyl-CoA N-acyltransferases (Nat)"/>
    <property type="match status" value="1"/>
</dbReference>
<dbReference type="InterPro" id="IPR051531">
    <property type="entry name" value="N-acetyltransferase"/>
</dbReference>
<dbReference type="EMBL" id="NHON01000107">
    <property type="protein sequence ID" value="OWJ60875.1"/>
    <property type="molecule type" value="Genomic_DNA"/>
</dbReference>
<keyword evidence="3" id="KW-1185">Reference proteome</keyword>
<dbReference type="PROSITE" id="PS51186">
    <property type="entry name" value="GNAT"/>
    <property type="match status" value="1"/>
</dbReference>
<dbReference type="AlphaFoldDB" id="A0A211Z6H4"/>
<dbReference type="Proteomes" id="UP000196655">
    <property type="component" value="Unassembled WGS sequence"/>
</dbReference>
<gene>
    <name evidence="2" type="ORF">BWR60_31485</name>
</gene>
<dbReference type="GO" id="GO:0016747">
    <property type="term" value="F:acyltransferase activity, transferring groups other than amino-acyl groups"/>
    <property type="evidence" value="ECO:0007669"/>
    <property type="project" value="InterPro"/>
</dbReference>
<sequence>MAELEDCLAMDRDPEVTRYVAGPWTDPAAHRRFVEARISTAYPKGLGYWTVRGRTPEAPFLGWVLLIPLDGEGPEVEIGWRFNRTAWGRGYATEAAAPVLAHARDMLGIAVVADIDPDNVASMRVAEKIGLRRIGPDGHDAIRYAG</sequence>
<evidence type="ECO:0000259" key="1">
    <source>
        <dbReference type="PROSITE" id="PS51186"/>
    </source>
</evidence>
<dbReference type="PANTHER" id="PTHR43792:SF1">
    <property type="entry name" value="N-ACETYLTRANSFERASE DOMAIN-CONTAINING PROTEIN"/>
    <property type="match status" value="1"/>
</dbReference>
<dbReference type="OrthoDB" id="6293260at2"/>
<keyword evidence="2" id="KW-0808">Transferase</keyword>
<reference evidence="3" key="1">
    <citation type="submission" date="2017-05" db="EMBL/GenBank/DDBJ databases">
        <authorList>
            <person name="Macchi M."/>
            <person name="Festa S."/>
            <person name="Coppotelli B.M."/>
            <person name="Morelli I.S."/>
        </authorList>
    </citation>
    <scope>NUCLEOTIDE SEQUENCE [LARGE SCALE GENOMIC DNA]</scope>
    <source>
        <strain evidence="3">I</strain>
    </source>
</reference>
<dbReference type="InterPro" id="IPR000182">
    <property type="entry name" value="GNAT_dom"/>
</dbReference>
<name>A0A211Z6H4_9PROT</name>
<feature type="domain" description="N-acetyltransferase" evidence="1">
    <location>
        <begin position="1"/>
        <end position="146"/>
    </location>
</feature>
<evidence type="ECO:0000313" key="2">
    <source>
        <dbReference type="EMBL" id="OWJ60875.1"/>
    </source>
</evidence>
<accession>A0A211Z6H4</accession>
<dbReference type="PANTHER" id="PTHR43792">
    <property type="entry name" value="GNAT FAMILY, PUTATIVE (AFU_ORTHOLOGUE AFUA_3G00765)-RELATED-RELATED"/>
    <property type="match status" value="1"/>
</dbReference>
<dbReference type="Gene3D" id="3.40.630.30">
    <property type="match status" value="1"/>
</dbReference>
<dbReference type="Pfam" id="PF13302">
    <property type="entry name" value="Acetyltransf_3"/>
    <property type="match status" value="1"/>
</dbReference>
<organism evidence="2 3">
    <name type="scientific">Inquilinus limosus</name>
    <dbReference type="NCBI Taxonomy" id="171674"/>
    <lineage>
        <taxon>Bacteria</taxon>
        <taxon>Pseudomonadati</taxon>
        <taxon>Pseudomonadota</taxon>
        <taxon>Alphaproteobacteria</taxon>
        <taxon>Rhodospirillales</taxon>
        <taxon>Rhodospirillaceae</taxon>
        <taxon>Inquilinus</taxon>
    </lineage>
</organism>
<protein>
    <submittedName>
        <fullName evidence="2">GNAT family N-acetyltransferase</fullName>
    </submittedName>
</protein>